<evidence type="ECO:0000256" key="3">
    <source>
        <dbReference type="ARBA" id="ARBA00009431"/>
    </source>
</evidence>
<dbReference type="GO" id="GO:0005802">
    <property type="term" value="C:trans-Golgi network"/>
    <property type="evidence" value="ECO:0007669"/>
    <property type="project" value="EnsemblFungi"/>
</dbReference>
<evidence type="ECO:0000256" key="19">
    <source>
        <dbReference type="SAM" id="Phobius"/>
    </source>
</evidence>
<evidence type="ECO:0000256" key="6">
    <source>
        <dbReference type="ARBA" id="ARBA00022692"/>
    </source>
</evidence>
<evidence type="ECO:0000256" key="18">
    <source>
        <dbReference type="SAM" id="MobiDB-lite"/>
    </source>
</evidence>
<reference evidence="21 22" key="1">
    <citation type="journal article" date="2007" name="Nat. Biotechnol.">
        <title>Genome sequence of the lignocellulose-bioconverting and xylose-fermenting yeast Pichia stipitis.</title>
        <authorList>
            <person name="Jeffries T.W."/>
            <person name="Grigoriev I.V."/>
            <person name="Grimwood J."/>
            <person name="Laplaza J.M."/>
            <person name="Aerts A."/>
            <person name="Salamov A."/>
            <person name="Schmutz J."/>
            <person name="Lindquist E."/>
            <person name="Dehal P."/>
            <person name="Shapiro H."/>
            <person name="Jin Y.S."/>
            <person name="Passoth V."/>
            <person name="Richardson P.M."/>
        </authorList>
    </citation>
    <scope>NUCLEOTIDE SEQUENCE [LARGE SCALE GENOMIC DNA]</scope>
    <source>
        <strain evidence="22">ATCC 58785 / CBS 6054 / NBRC 10063 / NRRL Y-11545</strain>
    </source>
</reference>
<dbReference type="InterPro" id="IPR001563">
    <property type="entry name" value="Peptidase_S10"/>
</dbReference>
<feature type="non-terminal residue" evidence="21">
    <location>
        <position position="693"/>
    </location>
</feature>
<evidence type="ECO:0000256" key="9">
    <source>
        <dbReference type="ARBA" id="ARBA00022801"/>
    </source>
</evidence>
<comment type="subcellular location">
    <subcellularLocation>
        <location evidence="2">Golgi apparatus</location>
        <location evidence="2">trans-Golgi network membrane</location>
        <topology evidence="2">Single-pass type I membrane protein</topology>
    </subcellularLocation>
</comment>
<dbReference type="FunCoup" id="A3LWF4">
    <property type="interactions" value="125"/>
</dbReference>
<dbReference type="InterPro" id="IPR029058">
    <property type="entry name" value="AB_hydrolase_fold"/>
</dbReference>
<evidence type="ECO:0000256" key="12">
    <source>
        <dbReference type="ARBA" id="ARBA00023136"/>
    </source>
</evidence>
<feature type="region of interest" description="Disordered" evidence="18">
    <location>
        <begin position="625"/>
        <end position="644"/>
    </location>
</feature>
<evidence type="ECO:0000256" key="14">
    <source>
        <dbReference type="ARBA" id="ARBA00038895"/>
    </source>
</evidence>
<keyword evidence="13" id="KW-0325">Glycoprotein</keyword>
<evidence type="ECO:0000256" key="8">
    <source>
        <dbReference type="ARBA" id="ARBA00022729"/>
    </source>
</evidence>
<dbReference type="InParanoid" id="A3LWF4"/>
<evidence type="ECO:0000313" key="22">
    <source>
        <dbReference type="Proteomes" id="UP000002258"/>
    </source>
</evidence>
<dbReference type="AlphaFoldDB" id="A3LWF4"/>
<evidence type="ECO:0000256" key="10">
    <source>
        <dbReference type="ARBA" id="ARBA00022989"/>
    </source>
</evidence>
<dbReference type="OMA" id="PLMFAGQ"/>
<dbReference type="SUPFAM" id="SSF53474">
    <property type="entry name" value="alpha/beta-Hydrolases"/>
    <property type="match status" value="1"/>
</dbReference>
<dbReference type="GO" id="GO:0006508">
    <property type="term" value="P:proteolysis"/>
    <property type="evidence" value="ECO:0007669"/>
    <property type="project" value="UniProtKB-KW"/>
</dbReference>
<proteinExistence type="inferred from homology"/>
<feature type="compositionally biased region" description="Acidic residues" evidence="18">
    <location>
        <begin position="678"/>
        <end position="693"/>
    </location>
</feature>
<gene>
    <name evidence="21" type="primary">KEX1</name>
    <name evidence="21" type="ORF">PICST_78088</name>
</gene>
<evidence type="ECO:0000256" key="7">
    <source>
        <dbReference type="ARBA" id="ARBA00022703"/>
    </source>
</evidence>
<organism evidence="21 22">
    <name type="scientific">Scheffersomyces stipitis (strain ATCC 58785 / CBS 6054 / NBRC 10063 / NRRL Y-11545)</name>
    <name type="common">Yeast</name>
    <name type="synonym">Pichia stipitis</name>
    <dbReference type="NCBI Taxonomy" id="322104"/>
    <lineage>
        <taxon>Eukaryota</taxon>
        <taxon>Fungi</taxon>
        <taxon>Dikarya</taxon>
        <taxon>Ascomycota</taxon>
        <taxon>Saccharomycotina</taxon>
        <taxon>Pichiomycetes</taxon>
        <taxon>Debaryomycetaceae</taxon>
        <taxon>Scheffersomyces</taxon>
    </lineage>
</organism>
<dbReference type="PRINTS" id="PR00724">
    <property type="entry name" value="CRBOXYPTASEC"/>
</dbReference>
<dbReference type="Proteomes" id="UP000002258">
    <property type="component" value="Chromosome 5"/>
</dbReference>
<feature type="region of interest" description="Disordered" evidence="18">
    <location>
        <begin position="653"/>
        <end position="693"/>
    </location>
</feature>
<feature type="signal peptide" evidence="20">
    <location>
        <begin position="1"/>
        <end position="18"/>
    </location>
</feature>
<dbReference type="PANTHER" id="PTHR11802:SF190">
    <property type="entry name" value="PHEROMONE-PROCESSING CARBOXYPEPTIDASE KEX1"/>
    <property type="match status" value="1"/>
</dbReference>
<dbReference type="MEROPS" id="S10.007"/>
<evidence type="ECO:0000256" key="20">
    <source>
        <dbReference type="SAM" id="SignalP"/>
    </source>
</evidence>
<dbReference type="HOGENOM" id="CLU_008523_11_2_1"/>
<evidence type="ECO:0000256" key="11">
    <source>
        <dbReference type="ARBA" id="ARBA00023034"/>
    </source>
</evidence>
<feature type="transmembrane region" description="Helical" evidence="19">
    <location>
        <begin position="559"/>
        <end position="576"/>
    </location>
</feature>
<feature type="region of interest" description="Disordered" evidence="18">
    <location>
        <begin position="509"/>
        <end position="547"/>
    </location>
</feature>
<feature type="compositionally biased region" description="Polar residues" evidence="18">
    <location>
        <begin position="663"/>
        <end position="672"/>
    </location>
</feature>
<keyword evidence="22" id="KW-1185">Reference proteome</keyword>
<sequence>MYCLRLFLFFAVSSLVSALPPKFAGSDVQKQYLVLDLPGLHTNVQEEDIPLMFSGQLQLYPENNTNYFFWSYKDQHPLPENTNRTMFWLNGGPGCSSLDGALLEAGPFRVNEDRKIVYNKGSWHKAANMVFVDQPGGTGFSYTDVYDSELYQVTQDFLVFMSKYYEIFPEERDNEIYFAGESYAGQYIPYIADGILRHNRNLTEGEKPYNLKGLLIGNGWISPNEQSLSYLPYAVQAGIVSTENERWGQILSDHEQCQKIVNRIDANFDGELHDYEVSSSTCERVLQTLLTITRDKSLPKDEQCFNMYDYTKKDSFPSCGMNWPHELVFVMPFLREDEVKGDLNIKNNQVWRECSGAVGSHLHARNSIPSVHLLPSILETVPIVLFNGNLDIICNYMGTESFIKKMTWGGSKGFSSQDTTDWIYDSKTAGYIKSERNLTFVNVFGASHMVPYDVPEISRALIDLITGNYDVQETQTKSDKTKKSYVTYPIGAKAEADAKAKAEADAKAKADAAKQGGQASPTEEEKVDGDKSNSDASTSESAIPEDYDKSATVSKITRVIQLLVIIVLIWGMYVLYTSCKSRPSSIIKTGPSTGKKKNVQWADQLRRFQEDDEEAQRQNQGFFSKTFGKFTTGDNRGNYTPAPDKYYEDIELGDGITEHDEQSGASLGSASVDNFVIDSEEEDELEEQEQVHT</sequence>
<dbReference type="Pfam" id="PF00450">
    <property type="entry name" value="Peptidase_S10"/>
    <property type="match status" value="1"/>
</dbReference>
<evidence type="ECO:0000256" key="15">
    <source>
        <dbReference type="ARBA" id="ARBA00040403"/>
    </source>
</evidence>
<dbReference type="OrthoDB" id="443318at2759"/>
<evidence type="ECO:0000256" key="1">
    <source>
        <dbReference type="ARBA" id="ARBA00001003"/>
    </source>
</evidence>
<dbReference type="KEGG" id="pic:PICST_78088"/>
<keyword evidence="9 21" id="KW-0378">Hydrolase</keyword>
<dbReference type="EMBL" id="CP000499">
    <property type="protein sequence ID" value="ABN66963.1"/>
    <property type="molecule type" value="Genomic_DNA"/>
</dbReference>
<evidence type="ECO:0000256" key="4">
    <source>
        <dbReference type="ARBA" id="ARBA00022645"/>
    </source>
</evidence>
<evidence type="ECO:0000256" key="2">
    <source>
        <dbReference type="ARBA" id="ARBA00004393"/>
    </source>
</evidence>
<dbReference type="Gene3D" id="3.40.50.1820">
    <property type="entry name" value="alpha/beta hydrolase"/>
    <property type="match status" value="1"/>
</dbReference>
<dbReference type="eggNOG" id="KOG1282">
    <property type="taxonomic scope" value="Eukaryota"/>
</dbReference>
<dbReference type="GO" id="GO:0004185">
    <property type="term" value="F:serine-type carboxypeptidase activity"/>
    <property type="evidence" value="ECO:0007669"/>
    <property type="project" value="UniProtKB-EC"/>
</dbReference>
<evidence type="ECO:0000256" key="17">
    <source>
        <dbReference type="ARBA" id="ARBA00042717"/>
    </source>
</evidence>
<evidence type="ECO:0000313" key="21">
    <source>
        <dbReference type="EMBL" id="ABN66963.1"/>
    </source>
</evidence>
<evidence type="ECO:0000256" key="5">
    <source>
        <dbReference type="ARBA" id="ARBA00022670"/>
    </source>
</evidence>
<comment type="catalytic activity">
    <reaction evidence="1">
        <text>Preferential release of a C-terminal arginine or lysine residue.</text>
        <dbReference type="EC" id="3.4.16.6"/>
    </reaction>
</comment>
<keyword evidence="6 19" id="KW-0812">Transmembrane</keyword>
<dbReference type="EC" id="3.4.16.6" evidence="14"/>
<evidence type="ECO:0000256" key="13">
    <source>
        <dbReference type="ARBA" id="ARBA00023180"/>
    </source>
</evidence>
<dbReference type="PANTHER" id="PTHR11802">
    <property type="entry name" value="SERINE PROTEASE FAMILY S10 SERINE CARBOXYPEPTIDASE"/>
    <property type="match status" value="1"/>
</dbReference>
<keyword evidence="11" id="KW-0333">Golgi apparatus</keyword>
<name>A3LWF4_PICST</name>
<dbReference type="InterPro" id="IPR033124">
    <property type="entry name" value="Ser_caboxypep_his_AS"/>
</dbReference>
<evidence type="ECO:0000256" key="16">
    <source>
        <dbReference type="ARBA" id="ARBA00040628"/>
    </source>
</evidence>
<dbReference type="GO" id="GO:0006915">
    <property type="term" value="P:apoptotic process"/>
    <property type="evidence" value="ECO:0007669"/>
    <property type="project" value="UniProtKB-KW"/>
</dbReference>
<dbReference type="STRING" id="322104.A3LWF4"/>
<keyword evidence="7" id="KW-0053">Apoptosis</keyword>
<protein>
    <recommendedName>
        <fullName evidence="16">Pheromone-processing carboxypeptidase KEX1</fullName>
        <ecNumber evidence="14">3.4.16.6</ecNumber>
    </recommendedName>
    <alternativeName>
        <fullName evidence="17">Carboxypeptidase D</fullName>
    </alternativeName>
    <alternativeName>
        <fullName evidence="15">Pheromone-processing carboxypeptidase kex1</fullName>
    </alternativeName>
</protein>
<keyword evidence="8 20" id="KW-0732">Signal</keyword>
<keyword evidence="10 19" id="KW-1133">Transmembrane helix</keyword>
<accession>A3LWF4</accession>
<dbReference type="PROSITE" id="PS00560">
    <property type="entry name" value="CARBOXYPEPT_SER_HIS"/>
    <property type="match status" value="1"/>
</dbReference>
<keyword evidence="12 19" id="KW-0472">Membrane</keyword>
<comment type="similarity">
    <text evidence="3">Belongs to the peptidase S10 family.</text>
</comment>
<keyword evidence="4 21" id="KW-0121">Carboxypeptidase</keyword>
<feature type="chain" id="PRO_5002655654" description="Pheromone-processing carboxypeptidase KEX1" evidence="20">
    <location>
        <begin position="19"/>
        <end position="693"/>
    </location>
</feature>
<keyword evidence="5 21" id="KW-0645">Protease</keyword>
<dbReference type="RefSeq" id="XP_001384992.1">
    <property type="nucleotide sequence ID" value="XM_001384955.1"/>
</dbReference>
<dbReference type="GeneID" id="4839353"/>